<accession>A0A0F9BFE0</accession>
<comment type="caution">
    <text evidence="1">The sequence shown here is derived from an EMBL/GenBank/DDBJ whole genome shotgun (WGS) entry which is preliminary data.</text>
</comment>
<evidence type="ECO:0008006" key="2">
    <source>
        <dbReference type="Google" id="ProtNLM"/>
    </source>
</evidence>
<gene>
    <name evidence="1" type="ORF">LCGC14_2534660</name>
</gene>
<name>A0A0F9BFE0_9ZZZZ</name>
<protein>
    <recommendedName>
        <fullName evidence="2">Nucleotidyl transferase AbiEii/AbiGii toxin family protein</fullName>
    </recommendedName>
</protein>
<dbReference type="AlphaFoldDB" id="A0A0F9BFE0"/>
<sequence length="271" mass="31205">MKRALYSLDDEEFMTLLGRTDDVLRRRNIPYMFVGGVATQAHIANYLCKTKGTTLYDLANSPEFRVPDHLRATDDVDITLDPRKISKDPSDVKIYSEIIDVLKEIEGDDIYASPSGNHVVAIKVERLGKKRPVFRLGLDKEADSPDSEVSFNLYYGPGDTNNRWPVEMVDFERQNYFSFFDTSKRIAIPFSHERNVEINVKGVEQLLATKIARAREKDWTDMLLLHRHANESGEPLDIERIGEILCAADSRYHVSNETLINRFDKFKYLIK</sequence>
<organism evidence="1">
    <name type="scientific">marine sediment metagenome</name>
    <dbReference type="NCBI Taxonomy" id="412755"/>
    <lineage>
        <taxon>unclassified sequences</taxon>
        <taxon>metagenomes</taxon>
        <taxon>ecological metagenomes</taxon>
    </lineage>
</organism>
<dbReference type="EMBL" id="LAZR01041213">
    <property type="protein sequence ID" value="KKL12547.1"/>
    <property type="molecule type" value="Genomic_DNA"/>
</dbReference>
<proteinExistence type="predicted"/>
<evidence type="ECO:0000313" key="1">
    <source>
        <dbReference type="EMBL" id="KKL12547.1"/>
    </source>
</evidence>
<reference evidence="1" key="1">
    <citation type="journal article" date="2015" name="Nature">
        <title>Complex archaea that bridge the gap between prokaryotes and eukaryotes.</title>
        <authorList>
            <person name="Spang A."/>
            <person name="Saw J.H."/>
            <person name="Jorgensen S.L."/>
            <person name="Zaremba-Niedzwiedzka K."/>
            <person name="Martijn J."/>
            <person name="Lind A.E."/>
            <person name="van Eijk R."/>
            <person name="Schleper C."/>
            <person name="Guy L."/>
            <person name="Ettema T.J."/>
        </authorList>
    </citation>
    <scope>NUCLEOTIDE SEQUENCE</scope>
</reference>